<dbReference type="CDD" id="cd20293">
    <property type="entry name" value="cupin_HutD_N"/>
    <property type="match status" value="1"/>
</dbReference>
<organism evidence="1 2">
    <name type="scientific">Actibacterium naphthalenivorans</name>
    <dbReference type="NCBI Taxonomy" id="1614693"/>
    <lineage>
        <taxon>Bacteria</taxon>
        <taxon>Pseudomonadati</taxon>
        <taxon>Pseudomonadota</taxon>
        <taxon>Alphaproteobacteria</taxon>
        <taxon>Rhodobacterales</taxon>
        <taxon>Roseobacteraceae</taxon>
        <taxon>Actibacterium</taxon>
    </lineage>
</organism>
<evidence type="ECO:0008006" key="3">
    <source>
        <dbReference type="Google" id="ProtNLM"/>
    </source>
</evidence>
<dbReference type="PANTHER" id="PTHR37943">
    <property type="entry name" value="PROTEIN VES"/>
    <property type="match status" value="1"/>
</dbReference>
<dbReference type="RefSeq" id="WP_054539956.1">
    <property type="nucleotide sequence ID" value="NZ_JACIEQ010000003.1"/>
</dbReference>
<dbReference type="InterPro" id="IPR011051">
    <property type="entry name" value="RmlC_Cupin_sf"/>
</dbReference>
<dbReference type="InterPro" id="IPR014710">
    <property type="entry name" value="RmlC-like_jellyroll"/>
</dbReference>
<dbReference type="AlphaFoldDB" id="A0A840CHV3"/>
<dbReference type="Pfam" id="PF05962">
    <property type="entry name" value="HutD"/>
    <property type="match status" value="1"/>
</dbReference>
<dbReference type="SUPFAM" id="SSF51182">
    <property type="entry name" value="RmlC-like cupins"/>
    <property type="match status" value="1"/>
</dbReference>
<reference evidence="1" key="1">
    <citation type="submission" date="2020-08" db="EMBL/GenBank/DDBJ databases">
        <title>Genomic Encyclopedia of Type Strains, Phase IV (KMG-IV): sequencing the most valuable type-strain genomes for metagenomic binning, comparative biology and taxonomic classification.</title>
        <authorList>
            <person name="Goeker M."/>
        </authorList>
    </citation>
    <scope>NUCLEOTIDE SEQUENCE [LARGE SCALE GENOMIC DNA]</scope>
    <source>
        <strain evidence="1">DSM 105040</strain>
    </source>
</reference>
<sequence length="185" mass="19157">MIPLHRTAERRFAPWKNGGGQTAEILSMPHGAGFEDFHWRISTARIAQSVPFSTFPGVSRSLTVLEGGPMTLEFADGSRITTGAGSGPAVFSGAAPCHAVVPGGALLVLNVMVRAPHACAVWRASGAPCQPDASVARYLLACADIPPLGMVRHDLATLAPDLDVPEGVTGDNGLIVDILRTPGAG</sequence>
<evidence type="ECO:0000313" key="2">
    <source>
        <dbReference type="Proteomes" id="UP000585681"/>
    </source>
</evidence>
<gene>
    <name evidence="1" type="ORF">GGR17_002638</name>
</gene>
<dbReference type="Gene3D" id="2.60.120.10">
    <property type="entry name" value="Jelly Rolls"/>
    <property type="match status" value="1"/>
</dbReference>
<proteinExistence type="predicted"/>
<evidence type="ECO:0000313" key="1">
    <source>
        <dbReference type="EMBL" id="MBB4022819.1"/>
    </source>
</evidence>
<dbReference type="PANTHER" id="PTHR37943:SF1">
    <property type="entry name" value="PROTEIN VES"/>
    <property type="match status" value="1"/>
</dbReference>
<comment type="caution">
    <text evidence="1">The sequence shown here is derived from an EMBL/GenBank/DDBJ whole genome shotgun (WGS) entry which is preliminary data.</text>
</comment>
<protein>
    <recommendedName>
        <fullName evidence="3">HutD family protein</fullName>
    </recommendedName>
</protein>
<name>A0A840CHV3_9RHOB</name>
<accession>A0A840CHV3</accession>
<keyword evidence="2" id="KW-1185">Reference proteome</keyword>
<dbReference type="Proteomes" id="UP000585681">
    <property type="component" value="Unassembled WGS sequence"/>
</dbReference>
<dbReference type="InterPro" id="IPR010282">
    <property type="entry name" value="Uncharacterised_HutD/Ves"/>
</dbReference>
<dbReference type="EMBL" id="JACIEQ010000003">
    <property type="protein sequence ID" value="MBB4022819.1"/>
    <property type="molecule type" value="Genomic_DNA"/>
</dbReference>